<accession>A0A2Z1TQB2</accession>
<name>A0A2Z1TQB2_TERTR</name>
<feature type="DNA-binding region" description="Homeobox" evidence="6">
    <location>
        <begin position="149"/>
        <end position="208"/>
    </location>
</feature>
<dbReference type="AlphaFoldDB" id="A0A2Z1TQB2"/>
<protein>
    <submittedName>
        <fullName evidence="11">Deformed homeobox protein</fullName>
    </submittedName>
</protein>
<evidence type="ECO:0000256" key="8">
    <source>
        <dbReference type="RuleBase" id="RU004442"/>
    </source>
</evidence>
<dbReference type="PRINTS" id="PR00024">
    <property type="entry name" value="HOMEOBOX"/>
</dbReference>
<organism evidence="11">
    <name type="scientific">Terebratalia transversa</name>
    <name type="common">Transverse lampshell</name>
    <dbReference type="NCBI Taxonomy" id="34513"/>
    <lineage>
        <taxon>Eukaryota</taxon>
        <taxon>Metazoa</taxon>
        <taxon>Spiralia</taxon>
        <taxon>Lophotrochozoa</taxon>
        <taxon>Brachiopoda</taxon>
        <taxon>Rhynchonelliformea</taxon>
        <taxon>Rhynchonellata</taxon>
        <taxon>Terebratellidina</taxon>
        <taxon>Laqueoidea</taxon>
        <taxon>Laqueidae</taxon>
        <taxon>Terebratalia</taxon>
    </lineage>
</organism>
<dbReference type="EMBL" id="KX372776">
    <property type="protein sequence ID" value="ANQ38677.1"/>
    <property type="molecule type" value="Genomic_DNA"/>
</dbReference>
<dbReference type="PROSITE" id="PS00032">
    <property type="entry name" value="ANTENNAPEDIA"/>
    <property type="match status" value="1"/>
</dbReference>
<feature type="compositionally biased region" description="Polar residues" evidence="9">
    <location>
        <begin position="239"/>
        <end position="254"/>
    </location>
</feature>
<evidence type="ECO:0000259" key="10">
    <source>
        <dbReference type="PROSITE" id="PS50071"/>
    </source>
</evidence>
<dbReference type="PROSITE" id="PS50071">
    <property type="entry name" value="HOMEOBOX_2"/>
    <property type="match status" value="1"/>
</dbReference>
<dbReference type="InterPro" id="IPR017970">
    <property type="entry name" value="Homeobox_CS"/>
</dbReference>
<sequence>MAMSSFLMNSGPYAEPKFPPLDEYSQNGYIPAQNAEFYRQTMSQGYGFQHDQRRFGEDNFSASALASYGMPTVTSISGSMDHSSMSQAMNLQAATMAHHLAQHAAPGQTVLSTSNSPVSPSGPATNPPIIYPWMKRMHLGTGGYNGLEPKRSRTAYTRHQILELEKEFHFNRYLTRRRRIEIAHALCLTERQIKIWFQNRRMKWKKEHKLPNTKTRLTDKDSEKHSLDSPEDKKELISRENNNNSPFETDSTES</sequence>
<evidence type="ECO:0000256" key="4">
    <source>
        <dbReference type="ARBA" id="ARBA00023155"/>
    </source>
</evidence>
<dbReference type="Gene3D" id="1.10.10.60">
    <property type="entry name" value="Homeodomain-like"/>
    <property type="match status" value="1"/>
</dbReference>
<dbReference type="GO" id="GO:0005654">
    <property type="term" value="C:nucleoplasm"/>
    <property type="evidence" value="ECO:0007669"/>
    <property type="project" value="TreeGrafter"/>
</dbReference>
<keyword evidence="5 6" id="KW-0539">Nucleus</keyword>
<dbReference type="PANTHER" id="PTHR45771">
    <property type="entry name" value="HOMEOTIC PROTEIN DEFORMED"/>
    <property type="match status" value="1"/>
</dbReference>
<keyword evidence="2" id="KW-0217">Developmental protein</keyword>
<dbReference type="CDD" id="cd00086">
    <property type="entry name" value="homeodomain"/>
    <property type="match status" value="1"/>
</dbReference>
<evidence type="ECO:0000256" key="9">
    <source>
        <dbReference type="SAM" id="MobiDB-lite"/>
    </source>
</evidence>
<feature type="compositionally biased region" description="Basic and acidic residues" evidence="9">
    <location>
        <begin position="216"/>
        <end position="238"/>
    </location>
</feature>
<keyword evidence="4 6" id="KW-0371">Homeobox</keyword>
<evidence type="ECO:0000256" key="6">
    <source>
        <dbReference type="PROSITE-ProRule" id="PRU00108"/>
    </source>
</evidence>
<dbReference type="PROSITE" id="PS00027">
    <property type="entry name" value="HOMEOBOX_1"/>
    <property type="match status" value="1"/>
</dbReference>
<dbReference type="InterPro" id="IPR020479">
    <property type="entry name" value="HD_metazoa"/>
</dbReference>
<dbReference type="InterPro" id="IPR001827">
    <property type="entry name" value="Homeobox_Antennapedia_CS"/>
</dbReference>
<evidence type="ECO:0000256" key="1">
    <source>
        <dbReference type="ARBA" id="ARBA00004123"/>
    </source>
</evidence>
<keyword evidence="3 6" id="KW-0238">DNA-binding</keyword>
<feature type="domain" description="Homeobox" evidence="10">
    <location>
        <begin position="147"/>
        <end position="207"/>
    </location>
</feature>
<evidence type="ECO:0000256" key="7">
    <source>
        <dbReference type="RuleBase" id="RU000682"/>
    </source>
</evidence>
<dbReference type="PANTHER" id="PTHR45771:SF6">
    <property type="entry name" value="HOMEOTIC PROTEIN SEX COMBS REDUCED"/>
    <property type="match status" value="1"/>
</dbReference>
<proteinExistence type="evidence at transcript level"/>
<dbReference type="SUPFAM" id="SSF46689">
    <property type="entry name" value="Homeodomain-like"/>
    <property type="match status" value="1"/>
</dbReference>
<dbReference type="GO" id="GO:0000978">
    <property type="term" value="F:RNA polymerase II cis-regulatory region sequence-specific DNA binding"/>
    <property type="evidence" value="ECO:0007669"/>
    <property type="project" value="TreeGrafter"/>
</dbReference>
<comment type="similarity">
    <text evidence="8">Belongs to the Antp homeobox family.</text>
</comment>
<reference evidence="11" key="1">
    <citation type="journal article" date="2016" name="J. Anim. Genet.">
        <title>Brachiopods possess a split Hox cluster with signs of spatial, but not temporal collinearity.</title>
        <authorList>
            <person name="Schiemann S.M."/>
            <person name="Martin-Duran J.M."/>
            <person name="Borve A."/>
            <person name="Vellutini B.C."/>
            <person name="Passamaneck Y.J."/>
            <person name="Hejnol A."/>
        </authorList>
    </citation>
    <scope>NUCLEOTIDE SEQUENCE</scope>
</reference>
<feature type="region of interest" description="Disordered" evidence="9">
    <location>
        <begin position="207"/>
        <end position="254"/>
    </location>
</feature>
<evidence type="ECO:0000256" key="3">
    <source>
        <dbReference type="ARBA" id="ARBA00023125"/>
    </source>
</evidence>
<dbReference type="InterPro" id="IPR001356">
    <property type="entry name" value="HD"/>
</dbReference>
<dbReference type="SMART" id="SM00389">
    <property type="entry name" value="HOX"/>
    <property type="match status" value="1"/>
</dbReference>
<dbReference type="EMBL" id="KX372764">
    <property type="protein sequence ID" value="ANO46572.1"/>
    <property type="molecule type" value="mRNA"/>
</dbReference>
<dbReference type="InterPro" id="IPR050609">
    <property type="entry name" value="Antp_homeobox_Deformed_sf"/>
</dbReference>
<dbReference type="FunFam" id="1.10.10.60:FF:000609">
    <property type="entry name" value="Homeobox B4"/>
    <property type="match status" value="1"/>
</dbReference>
<dbReference type="PRINTS" id="PR00025">
    <property type="entry name" value="ANTENNAPEDIA"/>
</dbReference>
<dbReference type="InterPro" id="IPR009057">
    <property type="entry name" value="Homeodomain-like_sf"/>
</dbReference>
<dbReference type="GO" id="GO:0045944">
    <property type="term" value="P:positive regulation of transcription by RNA polymerase II"/>
    <property type="evidence" value="ECO:0007669"/>
    <property type="project" value="TreeGrafter"/>
</dbReference>
<dbReference type="Pfam" id="PF00046">
    <property type="entry name" value="Homeodomain"/>
    <property type="match status" value="1"/>
</dbReference>
<evidence type="ECO:0000256" key="2">
    <source>
        <dbReference type="ARBA" id="ARBA00022473"/>
    </source>
</evidence>
<dbReference type="GO" id="GO:0009952">
    <property type="term" value="P:anterior/posterior pattern specification"/>
    <property type="evidence" value="ECO:0007669"/>
    <property type="project" value="TreeGrafter"/>
</dbReference>
<evidence type="ECO:0000313" key="11">
    <source>
        <dbReference type="EMBL" id="ANO46572.1"/>
    </source>
</evidence>
<dbReference type="GO" id="GO:0000981">
    <property type="term" value="F:DNA-binding transcription factor activity, RNA polymerase II-specific"/>
    <property type="evidence" value="ECO:0007669"/>
    <property type="project" value="InterPro"/>
</dbReference>
<evidence type="ECO:0000256" key="5">
    <source>
        <dbReference type="ARBA" id="ARBA00023242"/>
    </source>
</evidence>
<dbReference type="InterPro" id="IPR017995">
    <property type="entry name" value="Homeobox_antennapedia"/>
</dbReference>
<comment type="subcellular location">
    <subcellularLocation>
        <location evidence="1 6 7">Nucleus</location>
    </subcellularLocation>
</comment>